<feature type="compositionally biased region" description="Basic and acidic residues" evidence="1">
    <location>
        <begin position="113"/>
        <end position="139"/>
    </location>
</feature>
<organism evidence="2 3">
    <name type="scientific">Lutzomyia longipalpis</name>
    <name type="common">Sand fly</name>
    <dbReference type="NCBI Taxonomy" id="7200"/>
    <lineage>
        <taxon>Eukaryota</taxon>
        <taxon>Metazoa</taxon>
        <taxon>Ecdysozoa</taxon>
        <taxon>Arthropoda</taxon>
        <taxon>Hexapoda</taxon>
        <taxon>Insecta</taxon>
        <taxon>Pterygota</taxon>
        <taxon>Neoptera</taxon>
        <taxon>Endopterygota</taxon>
        <taxon>Diptera</taxon>
        <taxon>Nematocera</taxon>
        <taxon>Psychodoidea</taxon>
        <taxon>Psychodidae</taxon>
        <taxon>Lutzomyia</taxon>
        <taxon>Lutzomyia</taxon>
    </lineage>
</organism>
<feature type="compositionally biased region" description="Acidic residues" evidence="1">
    <location>
        <begin position="91"/>
        <end position="112"/>
    </location>
</feature>
<dbReference type="VEuPathDB" id="VectorBase:LLONM1_001109"/>
<name>A0A1B0CSG1_LUTLO</name>
<sequence length="150" mass="16643">MQNVGPSDGLKRESKVSVRGSTGRNKMSTPSNKFTSNTSSPTKSDTETFPEFQPRVTDSSESDEESVSEVDSFPLDQNDLVEIQGSCSDSCENDDNEDDEEDDEDDEEDEEADVHINDGRPKYLLECDDRDSDQGQHDTKARLEALLEAA</sequence>
<evidence type="ECO:0000313" key="2">
    <source>
        <dbReference type="EnsemblMetazoa" id="LLOJ007810-PA"/>
    </source>
</evidence>
<dbReference type="EnsemblMetazoa" id="LLOJ007810-RA">
    <property type="protein sequence ID" value="LLOJ007810-PA"/>
    <property type="gene ID" value="LLOJ007810"/>
</dbReference>
<protein>
    <submittedName>
        <fullName evidence="2">Uncharacterized protein</fullName>
    </submittedName>
</protein>
<proteinExistence type="predicted"/>
<keyword evidence="3" id="KW-1185">Reference proteome</keyword>
<dbReference type="Proteomes" id="UP000092461">
    <property type="component" value="Unassembled WGS sequence"/>
</dbReference>
<dbReference type="VEuPathDB" id="VectorBase:LLOJ007810"/>
<accession>A0A1B0CSG1</accession>
<reference evidence="2" key="1">
    <citation type="submission" date="2020-05" db="UniProtKB">
        <authorList>
            <consortium name="EnsemblMetazoa"/>
        </authorList>
    </citation>
    <scope>IDENTIFICATION</scope>
    <source>
        <strain evidence="2">Jacobina</strain>
    </source>
</reference>
<feature type="region of interest" description="Disordered" evidence="1">
    <location>
        <begin position="1"/>
        <end position="139"/>
    </location>
</feature>
<feature type="compositionally biased region" description="Polar residues" evidence="1">
    <location>
        <begin position="19"/>
        <end position="43"/>
    </location>
</feature>
<dbReference type="EMBL" id="AJWK01026035">
    <property type="status" value="NOT_ANNOTATED_CDS"/>
    <property type="molecule type" value="Genomic_DNA"/>
</dbReference>
<evidence type="ECO:0000256" key="1">
    <source>
        <dbReference type="SAM" id="MobiDB-lite"/>
    </source>
</evidence>
<dbReference type="AlphaFoldDB" id="A0A1B0CSG1"/>
<evidence type="ECO:0000313" key="3">
    <source>
        <dbReference type="Proteomes" id="UP000092461"/>
    </source>
</evidence>